<dbReference type="EMBL" id="KN818613">
    <property type="protein sequence ID" value="KIL54865.1"/>
    <property type="molecule type" value="Genomic_DNA"/>
</dbReference>
<reference evidence="1 2" key="1">
    <citation type="submission" date="2014-04" db="EMBL/GenBank/DDBJ databases">
        <title>Evolutionary Origins and Diversification of the Mycorrhizal Mutualists.</title>
        <authorList>
            <consortium name="DOE Joint Genome Institute"/>
            <consortium name="Mycorrhizal Genomics Consortium"/>
            <person name="Kohler A."/>
            <person name="Kuo A."/>
            <person name="Nagy L.G."/>
            <person name="Floudas D."/>
            <person name="Copeland A."/>
            <person name="Barry K.W."/>
            <person name="Cichocki N."/>
            <person name="Veneault-Fourrey C."/>
            <person name="LaButti K."/>
            <person name="Lindquist E.A."/>
            <person name="Lipzen A."/>
            <person name="Lundell T."/>
            <person name="Morin E."/>
            <person name="Murat C."/>
            <person name="Riley R."/>
            <person name="Ohm R."/>
            <person name="Sun H."/>
            <person name="Tunlid A."/>
            <person name="Henrissat B."/>
            <person name="Grigoriev I.V."/>
            <person name="Hibbett D.S."/>
            <person name="Martin F."/>
        </authorList>
    </citation>
    <scope>NUCLEOTIDE SEQUENCE [LARGE SCALE GENOMIC DNA]</scope>
    <source>
        <strain evidence="1 2">Koide BX008</strain>
    </source>
</reference>
<protein>
    <submittedName>
        <fullName evidence="1">Uncharacterized protein</fullName>
    </submittedName>
</protein>
<dbReference type="Proteomes" id="UP000054549">
    <property type="component" value="Unassembled WGS sequence"/>
</dbReference>
<sequence length="84" mass="9473">METRGHPCDVAAQDRSLSLLSPVHDRDSCPGYDAISSSSDECHLIFSFSLHVPSPSHSFSRSRVQEHRVVTLRVYLPVPPWNDR</sequence>
<name>A0A0C2RX25_AMAMK</name>
<dbReference type="HOGENOM" id="CLU_2526974_0_0_1"/>
<keyword evidence="2" id="KW-1185">Reference proteome</keyword>
<dbReference type="InParanoid" id="A0A0C2RX25"/>
<evidence type="ECO:0000313" key="1">
    <source>
        <dbReference type="EMBL" id="KIL54865.1"/>
    </source>
</evidence>
<organism evidence="1 2">
    <name type="scientific">Amanita muscaria (strain Koide BX008)</name>
    <dbReference type="NCBI Taxonomy" id="946122"/>
    <lineage>
        <taxon>Eukaryota</taxon>
        <taxon>Fungi</taxon>
        <taxon>Dikarya</taxon>
        <taxon>Basidiomycota</taxon>
        <taxon>Agaricomycotina</taxon>
        <taxon>Agaricomycetes</taxon>
        <taxon>Agaricomycetidae</taxon>
        <taxon>Agaricales</taxon>
        <taxon>Pluteineae</taxon>
        <taxon>Amanitaceae</taxon>
        <taxon>Amanita</taxon>
    </lineage>
</organism>
<evidence type="ECO:0000313" key="2">
    <source>
        <dbReference type="Proteomes" id="UP000054549"/>
    </source>
</evidence>
<accession>A0A0C2RX25</accession>
<gene>
    <name evidence="1" type="ORF">M378DRAFT_677784</name>
</gene>
<dbReference type="AlphaFoldDB" id="A0A0C2RX25"/>
<proteinExistence type="predicted"/>